<keyword evidence="3" id="KW-1185">Reference proteome</keyword>
<evidence type="ECO:0000256" key="1">
    <source>
        <dbReference type="SAM" id="MobiDB-lite"/>
    </source>
</evidence>
<proteinExistence type="predicted"/>
<feature type="region of interest" description="Disordered" evidence="1">
    <location>
        <begin position="47"/>
        <end position="82"/>
    </location>
</feature>
<accession>A0AAN9FR96</accession>
<dbReference type="AlphaFoldDB" id="A0AAN9FR96"/>
<evidence type="ECO:0000313" key="3">
    <source>
        <dbReference type="Proteomes" id="UP001359559"/>
    </source>
</evidence>
<sequence>MVLYEALRSGTSLSLSIPFLFSLSQGSLCPLSSHVLTFSPHTGFPPAKKPMPKFSHSTNTDSLTHTKLEDAPSPSMDSSSSSSLFMCTVFDLNRRL</sequence>
<comment type="caution">
    <text evidence="2">The sequence shown here is derived from an EMBL/GenBank/DDBJ whole genome shotgun (WGS) entry which is preliminary data.</text>
</comment>
<organism evidence="2 3">
    <name type="scientific">Clitoria ternatea</name>
    <name type="common">Butterfly pea</name>
    <dbReference type="NCBI Taxonomy" id="43366"/>
    <lineage>
        <taxon>Eukaryota</taxon>
        <taxon>Viridiplantae</taxon>
        <taxon>Streptophyta</taxon>
        <taxon>Embryophyta</taxon>
        <taxon>Tracheophyta</taxon>
        <taxon>Spermatophyta</taxon>
        <taxon>Magnoliopsida</taxon>
        <taxon>eudicotyledons</taxon>
        <taxon>Gunneridae</taxon>
        <taxon>Pentapetalae</taxon>
        <taxon>rosids</taxon>
        <taxon>fabids</taxon>
        <taxon>Fabales</taxon>
        <taxon>Fabaceae</taxon>
        <taxon>Papilionoideae</taxon>
        <taxon>50 kb inversion clade</taxon>
        <taxon>NPAAA clade</taxon>
        <taxon>indigoferoid/millettioid clade</taxon>
        <taxon>Phaseoleae</taxon>
        <taxon>Clitoria</taxon>
    </lineage>
</organism>
<reference evidence="2 3" key="1">
    <citation type="submission" date="2024-01" db="EMBL/GenBank/DDBJ databases">
        <title>The genomes of 5 underutilized Papilionoideae crops provide insights into root nodulation and disease resistance.</title>
        <authorList>
            <person name="Yuan L."/>
        </authorList>
    </citation>
    <scope>NUCLEOTIDE SEQUENCE [LARGE SCALE GENOMIC DNA]</scope>
    <source>
        <strain evidence="2">LY-2023</strain>
        <tissue evidence="2">Leaf</tissue>
    </source>
</reference>
<dbReference type="Proteomes" id="UP001359559">
    <property type="component" value="Unassembled WGS sequence"/>
</dbReference>
<protein>
    <submittedName>
        <fullName evidence="2">Uncharacterized protein</fullName>
    </submittedName>
</protein>
<dbReference type="EMBL" id="JAYKXN010000006">
    <property type="protein sequence ID" value="KAK7279676.1"/>
    <property type="molecule type" value="Genomic_DNA"/>
</dbReference>
<feature type="compositionally biased region" description="Low complexity" evidence="1">
    <location>
        <begin position="72"/>
        <end position="82"/>
    </location>
</feature>
<gene>
    <name evidence="2" type="ORF">RJT34_24733</name>
</gene>
<evidence type="ECO:0000313" key="2">
    <source>
        <dbReference type="EMBL" id="KAK7279676.1"/>
    </source>
</evidence>
<name>A0AAN9FR96_CLITE</name>